<evidence type="ECO:0000256" key="1">
    <source>
        <dbReference type="ARBA" id="ARBA00023236"/>
    </source>
</evidence>
<dbReference type="EMBL" id="CP019791">
    <property type="protein sequence ID" value="AQT68556.1"/>
    <property type="molecule type" value="Genomic_DNA"/>
</dbReference>
<name>A0A1U9NM28_9BACT</name>
<dbReference type="PANTHER" id="PTHR30562:SF1">
    <property type="entry name" value="UVRABC SYSTEM PROTEIN C"/>
    <property type="match status" value="1"/>
</dbReference>
<dbReference type="AlphaFoldDB" id="A0A1U9NM28"/>
<organism evidence="3 4">
    <name type="scientific">Anaerohalosphaera lusitana</name>
    <dbReference type="NCBI Taxonomy" id="1936003"/>
    <lineage>
        <taxon>Bacteria</taxon>
        <taxon>Pseudomonadati</taxon>
        <taxon>Planctomycetota</taxon>
        <taxon>Phycisphaerae</taxon>
        <taxon>Sedimentisphaerales</taxon>
        <taxon>Anaerohalosphaeraceae</taxon>
        <taxon>Anaerohalosphaera</taxon>
    </lineage>
</organism>
<dbReference type="KEGG" id="alus:STSP2_01724"/>
<evidence type="ECO:0000313" key="4">
    <source>
        <dbReference type="Proteomes" id="UP000189674"/>
    </source>
</evidence>
<dbReference type="RefSeq" id="WP_146661650.1">
    <property type="nucleotide sequence ID" value="NZ_CP019791.1"/>
</dbReference>
<gene>
    <name evidence="3" type="primary">uvrC_2</name>
    <name evidence="3" type="ORF">STSP2_01724</name>
</gene>
<feature type="domain" description="UVR" evidence="2">
    <location>
        <begin position="222"/>
        <end position="257"/>
    </location>
</feature>
<dbReference type="PROSITE" id="PS50151">
    <property type="entry name" value="UVR"/>
    <property type="match status" value="1"/>
</dbReference>
<accession>A0A1U9NM28</accession>
<dbReference type="STRING" id="1936003.STSP2_01724"/>
<keyword evidence="1" id="KW-0742">SOS response</keyword>
<keyword evidence="4" id="KW-1185">Reference proteome</keyword>
<dbReference type="InterPro" id="IPR050066">
    <property type="entry name" value="UvrABC_protein_C"/>
</dbReference>
<protein>
    <submittedName>
        <fullName evidence="3">Excinuclease ABC subunit C</fullName>
    </submittedName>
</protein>
<evidence type="ECO:0000259" key="2">
    <source>
        <dbReference type="PROSITE" id="PS50151"/>
    </source>
</evidence>
<dbReference type="InterPro" id="IPR036876">
    <property type="entry name" value="UVR_dom_sf"/>
</dbReference>
<dbReference type="GO" id="GO:0009432">
    <property type="term" value="P:SOS response"/>
    <property type="evidence" value="ECO:0007669"/>
    <property type="project" value="UniProtKB-KW"/>
</dbReference>
<reference evidence="4" key="1">
    <citation type="submission" date="2017-02" db="EMBL/GenBank/DDBJ databases">
        <title>Comparative genomics and description of representatives of a novel lineage of planctomycetes thriving in anoxic sediments.</title>
        <authorList>
            <person name="Spring S."/>
            <person name="Bunk B."/>
            <person name="Sproer C."/>
        </authorList>
    </citation>
    <scope>NUCLEOTIDE SEQUENCE [LARGE SCALE GENOMIC DNA]</scope>
    <source>
        <strain evidence="4">ST-NAGAB-D1</strain>
    </source>
</reference>
<dbReference type="PANTHER" id="PTHR30562">
    <property type="entry name" value="UVRC/OXIDOREDUCTASE"/>
    <property type="match status" value="1"/>
</dbReference>
<dbReference type="GO" id="GO:0009380">
    <property type="term" value="C:excinuclease repair complex"/>
    <property type="evidence" value="ECO:0007669"/>
    <property type="project" value="TreeGrafter"/>
</dbReference>
<proteinExistence type="predicted"/>
<dbReference type="OrthoDB" id="9804933at2"/>
<sequence length="383" mass="43359">MLDELFDGCLQLDTSEQTAVFFDQLKELPACKGIICFANGQGQAIKLQIAGDIRRQARAKLVSSDDEEEITKTPDISPVTDKVYYTCCYNDFRAMLYYYLSARTIFPDEYRSLVALPKQTYASVGLDFIWPYFATSTSPIAQDKQKVFGPFPSRRAANDFVQILNEVFCLCRRPDLIREGSHKTCPYLQMHTCPAPCDGRISADDYRESVDKAIRTASGGLDGVVKEFESLMREQSKRLEFEQAADCKKKLGKLEQLKKADYQWVNDTEKLAVLHVDRSARVAVEGSKKKVQTYSAFLVRLDRTVEFSDFLLSDELGELENLEAEVSKQTPVEDSRQANERIGILSYFLFRSKKKGLWLDCSRGIPDVGIIKATIESELAEAD</sequence>
<evidence type="ECO:0000313" key="3">
    <source>
        <dbReference type="EMBL" id="AQT68556.1"/>
    </source>
</evidence>
<dbReference type="SUPFAM" id="SSF46600">
    <property type="entry name" value="C-terminal UvrC-binding domain of UvrB"/>
    <property type="match status" value="1"/>
</dbReference>
<keyword evidence="1" id="KW-0227">DNA damage</keyword>
<dbReference type="Proteomes" id="UP000189674">
    <property type="component" value="Chromosome"/>
</dbReference>
<dbReference type="InterPro" id="IPR001943">
    <property type="entry name" value="UVR_dom"/>
</dbReference>